<protein>
    <recommendedName>
        <fullName evidence="2">Reverse transcriptase zinc-binding domain-containing protein</fullName>
    </recommendedName>
</protein>
<feature type="transmembrane region" description="Helical" evidence="1">
    <location>
        <begin position="135"/>
        <end position="157"/>
    </location>
</feature>
<proteinExistence type="predicted"/>
<dbReference type="Pfam" id="PF13966">
    <property type="entry name" value="zf-RVT"/>
    <property type="match status" value="1"/>
</dbReference>
<evidence type="ECO:0000256" key="1">
    <source>
        <dbReference type="SAM" id="Phobius"/>
    </source>
</evidence>
<dbReference type="Gramene" id="HORVU.MOREX.r3.2HG0171520.1">
    <property type="protein sequence ID" value="HORVU.MOREX.r3.2HG0171520.1.CDS1"/>
    <property type="gene ID" value="HORVU.MOREX.r3.2HG0171520"/>
</dbReference>
<keyword evidence="1" id="KW-0472">Membrane</keyword>
<dbReference type="InterPro" id="IPR026960">
    <property type="entry name" value="RVT-Znf"/>
</dbReference>
<keyword evidence="4" id="KW-1185">Reference proteome</keyword>
<reference evidence="3" key="2">
    <citation type="submission" date="2020-10" db="EMBL/GenBank/DDBJ databases">
        <authorList>
            <person name="Scholz U."/>
            <person name="Mascher M."/>
            <person name="Fiebig A."/>
        </authorList>
    </citation>
    <scope>NUCLEOTIDE SEQUENCE [LARGE SCALE GENOMIC DNA]</scope>
    <source>
        <strain evidence="3">cv. Morex</strain>
    </source>
</reference>
<name>A0A8I6WF19_HORVV</name>
<dbReference type="AlphaFoldDB" id="A0A8I6WF19"/>
<organism evidence="3 4">
    <name type="scientific">Hordeum vulgare subsp. vulgare</name>
    <name type="common">Domesticated barley</name>
    <dbReference type="NCBI Taxonomy" id="112509"/>
    <lineage>
        <taxon>Eukaryota</taxon>
        <taxon>Viridiplantae</taxon>
        <taxon>Streptophyta</taxon>
        <taxon>Embryophyta</taxon>
        <taxon>Tracheophyta</taxon>
        <taxon>Spermatophyta</taxon>
        <taxon>Magnoliopsida</taxon>
        <taxon>Liliopsida</taxon>
        <taxon>Poales</taxon>
        <taxon>Poaceae</taxon>
        <taxon>BOP clade</taxon>
        <taxon>Pooideae</taxon>
        <taxon>Triticodae</taxon>
        <taxon>Triticeae</taxon>
        <taxon>Hordeinae</taxon>
        <taxon>Hordeum</taxon>
    </lineage>
</organism>
<evidence type="ECO:0000313" key="3">
    <source>
        <dbReference type="EnsemblPlants" id="HORVU.MOREX.r3.2HG0171520.1.CDS1"/>
    </source>
</evidence>
<sequence>MKQCVLDKICAHKDDEIYWRLDNSREYSTKSMYRWLERNLAGGHYKWIWGTKIPLKIQIFQWQLFQNSILTRDNMRKRHWHGDPKCSFCDELESAQHLFFRCSVAKIVWRTVGAVFGTSYIPKTIWQIFSWLYAFLRGLCEIYIVSLAAVCWSIWLARNRATFEKKWIKTPFEIAFTTCAFIEYWAGMQKPAMAHNVKKGAELLKESATQMLRLCGPPRTEASEQADEEEVWDEW</sequence>
<evidence type="ECO:0000313" key="4">
    <source>
        <dbReference type="Proteomes" id="UP000011116"/>
    </source>
</evidence>
<keyword evidence="1" id="KW-1133">Transmembrane helix</keyword>
<feature type="domain" description="Reverse transcriptase zinc-binding" evidence="2">
    <location>
        <begin position="27"/>
        <end position="109"/>
    </location>
</feature>
<dbReference type="Proteomes" id="UP000011116">
    <property type="component" value="Chromosome 2H"/>
</dbReference>
<dbReference type="EnsemblPlants" id="HORVU.MOREX.r3.2HG0171520.1">
    <property type="protein sequence ID" value="HORVU.MOREX.r3.2HG0171520.1.CDS1"/>
    <property type="gene ID" value="HORVU.MOREX.r3.2HG0171520"/>
</dbReference>
<reference evidence="3" key="3">
    <citation type="submission" date="2022-01" db="UniProtKB">
        <authorList>
            <consortium name="EnsemblPlants"/>
        </authorList>
    </citation>
    <scope>IDENTIFICATION</scope>
    <source>
        <strain evidence="3">subsp. vulgare</strain>
    </source>
</reference>
<accession>A0A8I6WF19</accession>
<reference evidence="4" key="1">
    <citation type="journal article" date="2012" name="Nature">
        <title>A physical, genetic and functional sequence assembly of the barley genome.</title>
        <authorList>
            <consortium name="The International Barley Genome Sequencing Consortium"/>
            <person name="Mayer K.F."/>
            <person name="Waugh R."/>
            <person name="Brown J.W."/>
            <person name="Schulman A."/>
            <person name="Langridge P."/>
            <person name="Platzer M."/>
            <person name="Fincher G.B."/>
            <person name="Muehlbauer G.J."/>
            <person name="Sato K."/>
            <person name="Close T.J."/>
            <person name="Wise R.P."/>
            <person name="Stein N."/>
        </authorList>
    </citation>
    <scope>NUCLEOTIDE SEQUENCE [LARGE SCALE GENOMIC DNA]</scope>
    <source>
        <strain evidence="4">cv. Morex</strain>
    </source>
</reference>
<evidence type="ECO:0000259" key="2">
    <source>
        <dbReference type="Pfam" id="PF13966"/>
    </source>
</evidence>
<keyword evidence="1" id="KW-0812">Transmembrane</keyword>
<feature type="transmembrane region" description="Helical" evidence="1">
    <location>
        <begin position="107"/>
        <end position="129"/>
    </location>
</feature>